<sequence>TILGDHIRYNQDEVERKLPKPMMEDPLNEKGSPLDEDDDVGVSVGFSEWMTTSWAARVVDKITRLGLDEEDEEEMTYEEEVEPGGDEGGDGG</sequence>
<feature type="non-terminal residue" evidence="2">
    <location>
        <position position="92"/>
    </location>
</feature>
<dbReference type="AlphaFoldDB" id="A0AA38LI60"/>
<feature type="compositionally biased region" description="Acidic residues" evidence="1">
    <location>
        <begin position="68"/>
        <end position="92"/>
    </location>
</feature>
<feature type="compositionally biased region" description="Basic and acidic residues" evidence="1">
    <location>
        <begin position="1"/>
        <end position="18"/>
    </location>
</feature>
<comment type="caution">
    <text evidence="2">The sequence shown here is derived from an EMBL/GenBank/DDBJ whole genome shotgun (WGS) entry which is preliminary data.</text>
</comment>
<evidence type="ECO:0000256" key="1">
    <source>
        <dbReference type="SAM" id="MobiDB-lite"/>
    </source>
</evidence>
<feature type="region of interest" description="Disordered" evidence="1">
    <location>
        <begin position="66"/>
        <end position="92"/>
    </location>
</feature>
<keyword evidence="3" id="KW-1185">Reference proteome</keyword>
<evidence type="ECO:0000313" key="2">
    <source>
        <dbReference type="EMBL" id="KAH9321877.1"/>
    </source>
</evidence>
<organism evidence="2 3">
    <name type="scientific">Taxus chinensis</name>
    <name type="common">Chinese yew</name>
    <name type="synonym">Taxus wallichiana var. chinensis</name>
    <dbReference type="NCBI Taxonomy" id="29808"/>
    <lineage>
        <taxon>Eukaryota</taxon>
        <taxon>Viridiplantae</taxon>
        <taxon>Streptophyta</taxon>
        <taxon>Embryophyta</taxon>
        <taxon>Tracheophyta</taxon>
        <taxon>Spermatophyta</taxon>
        <taxon>Pinopsida</taxon>
        <taxon>Pinidae</taxon>
        <taxon>Conifers II</taxon>
        <taxon>Cupressales</taxon>
        <taxon>Taxaceae</taxon>
        <taxon>Taxus</taxon>
    </lineage>
</organism>
<gene>
    <name evidence="2" type="ORF">KI387_016516</name>
</gene>
<accession>A0AA38LI60</accession>
<evidence type="ECO:0000313" key="3">
    <source>
        <dbReference type="Proteomes" id="UP000824469"/>
    </source>
</evidence>
<protein>
    <submittedName>
        <fullName evidence="2">Uncharacterized protein</fullName>
    </submittedName>
</protein>
<name>A0AA38LI60_TAXCH</name>
<dbReference type="Proteomes" id="UP000824469">
    <property type="component" value="Unassembled WGS sequence"/>
</dbReference>
<feature type="region of interest" description="Disordered" evidence="1">
    <location>
        <begin position="1"/>
        <end position="39"/>
    </location>
</feature>
<proteinExistence type="predicted"/>
<dbReference type="EMBL" id="JAHRHJ020000003">
    <property type="protein sequence ID" value="KAH9321877.1"/>
    <property type="molecule type" value="Genomic_DNA"/>
</dbReference>
<feature type="non-terminal residue" evidence="2">
    <location>
        <position position="1"/>
    </location>
</feature>
<reference evidence="2 3" key="1">
    <citation type="journal article" date="2021" name="Nat. Plants">
        <title>The Taxus genome provides insights into paclitaxel biosynthesis.</title>
        <authorList>
            <person name="Xiong X."/>
            <person name="Gou J."/>
            <person name="Liao Q."/>
            <person name="Li Y."/>
            <person name="Zhou Q."/>
            <person name="Bi G."/>
            <person name="Li C."/>
            <person name="Du R."/>
            <person name="Wang X."/>
            <person name="Sun T."/>
            <person name="Guo L."/>
            <person name="Liang H."/>
            <person name="Lu P."/>
            <person name="Wu Y."/>
            <person name="Zhang Z."/>
            <person name="Ro D.K."/>
            <person name="Shang Y."/>
            <person name="Huang S."/>
            <person name="Yan J."/>
        </authorList>
    </citation>
    <scope>NUCLEOTIDE SEQUENCE [LARGE SCALE GENOMIC DNA]</scope>
    <source>
        <strain evidence="2">Ta-2019</strain>
    </source>
</reference>